<reference evidence="3" key="1">
    <citation type="journal article" date="2008" name="Nat. Genet.">
        <title>The Pristionchus pacificus genome provides a unique perspective on nematode lifestyle and parasitism.</title>
        <authorList>
            <person name="Dieterich C."/>
            <person name="Clifton S.W."/>
            <person name="Schuster L.N."/>
            <person name="Chinwalla A."/>
            <person name="Delehaunty K."/>
            <person name="Dinkelacker I."/>
            <person name="Fulton L."/>
            <person name="Fulton R."/>
            <person name="Godfrey J."/>
            <person name="Minx P."/>
            <person name="Mitreva M."/>
            <person name="Roeseler W."/>
            <person name="Tian H."/>
            <person name="Witte H."/>
            <person name="Yang S.P."/>
            <person name="Wilson R.K."/>
            <person name="Sommer R.J."/>
        </authorList>
    </citation>
    <scope>NUCLEOTIDE SEQUENCE [LARGE SCALE GENOMIC DNA]</scope>
    <source>
        <strain evidence="3">PS312</strain>
    </source>
</reference>
<dbReference type="AlphaFoldDB" id="A0A2A6BJZ3"/>
<evidence type="ECO:0000256" key="1">
    <source>
        <dbReference type="SAM" id="MobiDB-lite"/>
    </source>
</evidence>
<dbReference type="EnsemblMetazoa" id="PPA39354.1">
    <property type="protein sequence ID" value="PPA39354.1"/>
    <property type="gene ID" value="WBGene00277723"/>
</dbReference>
<feature type="region of interest" description="Disordered" evidence="1">
    <location>
        <begin position="62"/>
        <end position="145"/>
    </location>
</feature>
<name>A0A2A6BJZ3_PRIPA</name>
<evidence type="ECO:0000313" key="3">
    <source>
        <dbReference type="Proteomes" id="UP000005239"/>
    </source>
</evidence>
<accession>A0A2A6BJZ3</accession>
<sequence>MSENRRSRNGTEILIEPSTETIIGGRVHLRMEKRRTREMEVERENGTRFRFELDIHIDGSEKSEGMDEFDSLGEDRKTGLSMDDMGKGKRSLLNKSLHNTTDGQKNKGLPGSSRNAVSLLVDNRSDHSRESIATKGKLLNRRDVR</sequence>
<protein>
    <submittedName>
        <fullName evidence="2">Uncharacterized protein</fullName>
    </submittedName>
</protein>
<feature type="compositionally biased region" description="Polar residues" evidence="1">
    <location>
        <begin position="93"/>
        <end position="103"/>
    </location>
</feature>
<feature type="compositionally biased region" description="Basic and acidic residues" evidence="1">
    <location>
        <begin position="123"/>
        <end position="132"/>
    </location>
</feature>
<organism evidence="2 3">
    <name type="scientific">Pristionchus pacificus</name>
    <name type="common">Parasitic nematode worm</name>
    <dbReference type="NCBI Taxonomy" id="54126"/>
    <lineage>
        <taxon>Eukaryota</taxon>
        <taxon>Metazoa</taxon>
        <taxon>Ecdysozoa</taxon>
        <taxon>Nematoda</taxon>
        <taxon>Chromadorea</taxon>
        <taxon>Rhabditida</taxon>
        <taxon>Rhabditina</taxon>
        <taxon>Diplogasteromorpha</taxon>
        <taxon>Diplogasteroidea</taxon>
        <taxon>Neodiplogasteridae</taxon>
        <taxon>Pristionchus</taxon>
    </lineage>
</organism>
<reference evidence="2" key="2">
    <citation type="submission" date="2022-06" db="UniProtKB">
        <authorList>
            <consortium name="EnsemblMetazoa"/>
        </authorList>
    </citation>
    <scope>IDENTIFICATION</scope>
    <source>
        <strain evidence="2">PS312</strain>
    </source>
</reference>
<keyword evidence="3" id="KW-1185">Reference proteome</keyword>
<gene>
    <name evidence="2" type="primary">WBGene00277723</name>
</gene>
<dbReference type="Proteomes" id="UP000005239">
    <property type="component" value="Unassembled WGS sequence"/>
</dbReference>
<accession>A0A8R1USF1</accession>
<proteinExistence type="predicted"/>
<evidence type="ECO:0000313" key="2">
    <source>
        <dbReference type="EnsemblMetazoa" id="PPA39354.1"/>
    </source>
</evidence>